<evidence type="ECO:0000313" key="3">
    <source>
        <dbReference type="EMBL" id="SNT75720.1"/>
    </source>
</evidence>
<evidence type="ECO:0000259" key="2">
    <source>
        <dbReference type="SMART" id="SM00470"/>
    </source>
</evidence>
<keyword evidence="4" id="KW-1185">Reference proteome</keyword>
<dbReference type="Pfam" id="PF02195">
    <property type="entry name" value="ParB_N"/>
    <property type="match status" value="1"/>
</dbReference>
<feature type="domain" description="ParB-like N-terminal" evidence="2">
    <location>
        <begin position="4"/>
        <end position="99"/>
    </location>
</feature>
<dbReference type="SUPFAM" id="SSF109709">
    <property type="entry name" value="KorB DNA-binding domain-like"/>
    <property type="match status" value="1"/>
</dbReference>
<proteinExistence type="predicted"/>
<dbReference type="PANTHER" id="PTHR33375:SF7">
    <property type="entry name" value="CHROMOSOME 2-PARTITIONING PROTEIN PARB-RELATED"/>
    <property type="match status" value="1"/>
</dbReference>
<dbReference type="AlphaFoldDB" id="A0A239PZW8"/>
<dbReference type="InterPro" id="IPR036086">
    <property type="entry name" value="ParB/Sulfiredoxin_sf"/>
</dbReference>
<dbReference type="EMBL" id="FZQA01000009">
    <property type="protein sequence ID" value="SNT75720.1"/>
    <property type="molecule type" value="Genomic_DNA"/>
</dbReference>
<evidence type="ECO:0000256" key="1">
    <source>
        <dbReference type="SAM" id="MobiDB-lite"/>
    </source>
</evidence>
<organism evidence="3 4">
    <name type="scientific">Amphiplicatus metriothermophilus</name>
    <dbReference type="NCBI Taxonomy" id="1519374"/>
    <lineage>
        <taxon>Bacteria</taxon>
        <taxon>Pseudomonadati</taxon>
        <taxon>Pseudomonadota</taxon>
        <taxon>Alphaproteobacteria</taxon>
        <taxon>Parvularculales</taxon>
        <taxon>Parvularculaceae</taxon>
        <taxon>Amphiplicatus</taxon>
    </lineage>
</organism>
<dbReference type="GO" id="GO:0005694">
    <property type="term" value="C:chromosome"/>
    <property type="evidence" value="ECO:0007669"/>
    <property type="project" value="TreeGrafter"/>
</dbReference>
<dbReference type="Gene3D" id="3.90.1530.30">
    <property type="match status" value="1"/>
</dbReference>
<feature type="compositionally biased region" description="Basic and acidic residues" evidence="1">
    <location>
        <begin position="315"/>
        <end position="329"/>
    </location>
</feature>
<dbReference type="Gene3D" id="1.10.10.2830">
    <property type="match status" value="1"/>
</dbReference>
<sequence>MDLQHIPLDQLKVSALNMRHARKAPDVSDILPSIRARGVQQPLLVRKNGKGYEIVAGRRRFFSLKAIAKEGGEIDPVPCAVMAEGDDAAALEASLIENTARLDPDEVARWETFARLVNEGRTVEDIAVTFGVTEIMVRRALALGELLPDIREAYRNEDIDAQTVRQLTLASEGRQAEWLKLFQDPEQHAPRGWQLKQWLFGGEVSTGAALFPLDAYKGRIVTDLFDETGYFDDLDQFWKLQNEAVAAKRDALLAKGWPEVVVLDVGERFLKWDHVATPKGEGGRVYIEVRENGEVTVHEGFVTAKEHQRRQRKATSGDEKNTAAADRPELTNPAQNYIELHRHAAARHALLGSPGIALRLLVAHAIGGSALWQTKPDPQATRKEETAESVAKSKAETALAEERKAVLKVLGLPAHGHSVVRSNGDDYRVVELFAALLKLSDDEVMRVLAIVMAETLESGTAVVEALGTHLKVDMRDYWQADDAFFDLLRNKAAVNAMLRHIGGKAVADANVSATTKVQKKIVRDFITGDGRTKAEGWLPRYMEFPFKAYTKAGGGRLTENTGRIKSLAS</sequence>
<dbReference type="PANTHER" id="PTHR33375">
    <property type="entry name" value="CHROMOSOME-PARTITIONING PROTEIN PARB-RELATED"/>
    <property type="match status" value="1"/>
</dbReference>
<dbReference type="OrthoDB" id="9813122at2"/>
<gene>
    <name evidence="3" type="ORF">SAMN06297382_2869</name>
</gene>
<evidence type="ECO:0000313" key="4">
    <source>
        <dbReference type="Proteomes" id="UP000198346"/>
    </source>
</evidence>
<dbReference type="SUPFAM" id="SSF110849">
    <property type="entry name" value="ParB/Sulfiredoxin"/>
    <property type="match status" value="1"/>
</dbReference>
<reference evidence="3 4" key="1">
    <citation type="submission" date="2017-07" db="EMBL/GenBank/DDBJ databases">
        <authorList>
            <person name="Sun Z.S."/>
            <person name="Albrecht U."/>
            <person name="Echele G."/>
            <person name="Lee C.C."/>
        </authorList>
    </citation>
    <scope>NUCLEOTIDE SEQUENCE [LARGE SCALE GENOMIC DNA]</scope>
    <source>
        <strain evidence="3 4">CGMCC 1.12710</strain>
    </source>
</reference>
<accession>A0A239PZW8</accession>
<protein>
    <submittedName>
        <fullName evidence="3">Chromosome partitioning protein, ParB family</fullName>
    </submittedName>
</protein>
<dbReference type="GO" id="GO:0007059">
    <property type="term" value="P:chromosome segregation"/>
    <property type="evidence" value="ECO:0007669"/>
    <property type="project" value="TreeGrafter"/>
</dbReference>
<dbReference type="InterPro" id="IPR003115">
    <property type="entry name" value="ParB_N"/>
</dbReference>
<name>A0A239PZW8_9PROT</name>
<dbReference type="RefSeq" id="WP_089413297.1">
    <property type="nucleotide sequence ID" value="NZ_FZQA01000009.1"/>
</dbReference>
<dbReference type="Proteomes" id="UP000198346">
    <property type="component" value="Unassembled WGS sequence"/>
</dbReference>
<feature type="region of interest" description="Disordered" evidence="1">
    <location>
        <begin position="304"/>
        <end position="332"/>
    </location>
</feature>
<dbReference type="InterPro" id="IPR050336">
    <property type="entry name" value="Chromosome_partition/occlusion"/>
</dbReference>
<dbReference type="SMART" id="SM00470">
    <property type="entry name" value="ParB"/>
    <property type="match status" value="1"/>
</dbReference>